<dbReference type="InterPro" id="IPR023168">
    <property type="entry name" value="GatB_Yqey_C_2"/>
</dbReference>
<dbReference type="RefSeq" id="WP_044665389.1">
    <property type="nucleotide sequence ID" value="NZ_CDRZ01000246.1"/>
</dbReference>
<dbReference type="InterPro" id="IPR018027">
    <property type="entry name" value="Asn/Gln_amidotransferase"/>
</dbReference>
<dbReference type="PROSITE" id="PS01234">
    <property type="entry name" value="GATB"/>
    <property type="match status" value="1"/>
</dbReference>
<gene>
    <name evidence="10 12" type="primary">gatB</name>
    <name evidence="12" type="ORF">SSCH_490004</name>
</gene>
<organism evidence="12 13">
    <name type="scientific">Syntrophaceticus schinkii</name>
    <dbReference type="NCBI Taxonomy" id="499207"/>
    <lineage>
        <taxon>Bacteria</taxon>
        <taxon>Bacillati</taxon>
        <taxon>Bacillota</taxon>
        <taxon>Clostridia</taxon>
        <taxon>Thermoanaerobacterales</taxon>
        <taxon>Thermoanaerobacterales Family III. Incertae Sedis</taxon>
        <taxon>Syntrophaceticus</taxon>
    </lineage>
</organism>
<keyword evidence="6 10" id="KW-0648">Protein biosynthesis</keyword>
<dbReference type="NCBIfam" id="TIGR00133">
    <property type="entry name" value="gatB"/>
    <property type="match status" value="1"/>
</dbReference>
<comment type="catalytic activity">
    <reaction evidence="8 10">
        <text>L-aspartyl-tRNA(Asn) + L-glutamine + ATP + H2O = L-asparaginyl-tRNA(Asn) + L-glutamate + ADP + phosphate + 2 H(+)</text>
        <dbReference type="Rhea" id="RHEA:14513"/>
        <dbReference type="Rhea" id="RHEA-COMP:9674"/>
        <dbReference type="Rhea" id="RHEA-COMP:9677"/>
        <dbReference type="ChEBI" id="CHEBI:15377"/>
        <dbReference type="ChEBI" id="CHEBI:15378"/>
        <dbReference type="ChEBI" id="CHEBI:29985"/>
        <dbReference type="ChEBI" id="CHEBI:30616"/>
        <dbReference type="ChEBI" id="CHEBI:43474"/>
        <dbReference type="ChEBI" id="CHEBI:58359"/>
        <dbReference type="ChEBI" id="CHEBI:78515"/>
        <dbReference type="ChEBI" id="CHEBI:78516"/>
        <dbReference type="ChEBI" id="CHEBI:456216"/>
    </reaction>
</comment>
<comment type="subunit">
    <text evidence="2 10">Heterotrimer of A, B and C subunits.</text>
</comment>
<dbReference type="GO" id="GO:0050567">
    <property type="term" value="F:glutaminyl-tRNA synthase (glutamine-hydrolyzing) activity"/>
    <property type="evidence" value="ECO:0007669"/>
    <property type="project" value="UniProtKB-UniRule"/>
</dbReference>
<keyword evidence="12" id="KW-0808">Transferase</keyword>
<dbReference type="NCBIfam" id="NF004012">
    <property type="entry name" value="PRK05477.1-2"/>
    <property type="match status" value="1"/>
</dbReference>
<dbReference type="InterPro" id="IPR017958">
    <property type="entry name" value="Gln-tRNA_amidoTrfase_suB_CS"/>
</dbReference>
<dbReference type="Pfam" id="PF02934">
    <property type="entry name" value="GatB_N"/>
    <property type="match status" value="1"/>
</dbReference>
<dbReference type="Pfam" id="PF02637">
    <property type="entry name" value="GatB_Yqey"/>
    <property type="match status" value="1"/>
</dbReference>
<evidence type="ECO:0000256" key="8">
    <source>
        <dbReference type="ARBA" id="ARBA00047380"/>
    </source>
</evidence>
<dbReference type="PANTHER" id="PTHR11659">
    <property type="entry name" value="GLUTAMYL-TRNA GLN AMIDOTRANSFERASE SUBUNIT B MITOCHONDRIAL AND PROKARYOTIC PET112-RELATED"/>
    <property type="match status" value="1"/>
</dbReference>
<reference evidence="13" key="1">
    <citation type="submission" date="2015-01" db="EMBL/GenBank/DDBJ databases">
        <authorList>
            <person name="Manzoor Shahid"/>
            <person name="Zubair Saima"/>
        </authorList>
    </citation>
    <scope>NUCLEOTIDE SEQUENCE [LARGE SCALE GENOMIC DNA]</scope>
    <source>
        <strain evidence="13">Sp3</strain>
    </source>
</reference>
<dbReference type="NCBIfam" id="NF004014">
    <property type="entry name" value="PRK05477.1-4"/>
    <property type="match status" value="1"/>
</dbReference>
<evidence type="ECO:0000256" key="4">
    <source>
        <dbReference type="ARBA" id="ARBA00022741"/>
    </source>
</evidence>
<dbReference type="FunFam" id="1.10.150.380:FF:000001">
    <property type="entry name" value="Aspartyl/glutamyl-tRNA(Asn/Gln) amidotransferase subunit B"/>
    <property type="match status" value="1"/>
</dbReference>
<dbReference type="PANTHER" id="PTHR11659:SF0">
    <property type="entry name" value="GLUTAMYL-TRNA(GLN) AMIDOTRANSFERASE SUBUNIT B, MITOCHONDRIAL"/>
    <property type="match status" value="1"/>
</dbReference>
<dbReference type="SUPFAM" id="SSF89095">
    <property type="entry name" value="GatB/YqeY motif"/>
    <property type="match status" value="1"/>
</dbReference>
<dbReference type="Gene3D" id="1.10.150.380">
    <property type="entry name" value="GatB domain, N-terminal subdomain"/>
    <property type="match status" value="1"/>
</dbReference>
<dbReference type="SUPFAM" id="SSF55931">
    <property type="entry name" value="Glutamine synthetase/guanido kinase"/>
    <property type="match status" value="1"/>
</dbReference>
<evidence type="ECO:0000256" key="1">
    <source>
        <dbReference type="ARBA" id="ARBA00005306"/>
    </source>
</evidence>
<evidence type="ECO:0000313" key="13">
    <source>
        <dbReference type="Proteomes" id="UP000046155"/>
    </source>
</evidence>
<dbReference type="GO" id="GO:0016740">
    <property type="term" value="F:transferase activity"/>
    <property type="evidence" value="ECO:0007669"/>
    <property type="project" value="UniProtKB-KW"/>
</dbReference>
<accession>A0A0B7MHA0</accession>
<comment type="similarity">
    <text evidence="1 10">Belongs to the GatB/GatE family. GatB subfamily.</text>
</comment>
<evidence type="ECO:0000256" key="7">
    <source>
        <dbReference type="ARBA" id="ARBA00024799"/>
    </source>
</evidence>
<dbReference type="GO" id="GO:0070681">
    <property type="term" value="P:glutaminyl-tRNAGln biosynthesis via transamidation"/>
    <property type="evidence" value="ECO:0007669"/>
    <property type="project" value="TreeGrafter"/>
</dbReference>
<dbReference type="Gene3D" id="1.10.10.410">
    <property type="match status" value="1"/>
</dbReference>
<comment type="function">
    <text evidence="7 10">Allows the formation of correctly charged Asn-tRNA(Asn) or Gln-tRNA(Gln) through the transamidation of misacylated Asp-tRNA(Asn) or Glu-tRNA(Gln) in organisms which lack either or both of asparaginyl-tRNA or glutaminyl-tRNA synthetases. The reaction takes place in the presence of glutamine and ATP through an activated phospho-Asp-tRNA(Asn) or phospho-Glu-tRNA(Gln).</text>
</comment>
<dbReference type="SMART" id="SM00845">
    <property type="entry name" value="GatB_Yqey"/>
    <property type="match status" value="1"/>
</dbReference>
<evidence type="ECO:0000313" key="12">
    <source>
        <dbReference type="EMBL" id="CEO89440.1"/>
    </source>
</evidence>
<dbReference type="InterPro" id="IPR006075">
    <property type="entry name" value="Asn/Gln-tRNA_Trfase_suB/E_cat"/>
</dbReference>
<dbReference type="Proteomes" id="UP000046155">
    <property type="component" value="Unassembled WGS sequence"/>
</dbReference>
<proteinExistence type="inferred from homology"/>
<dbReference type="GO" id="GO:0005524">
    <property type="term" value="F:ATP binding"/>
    <property type="evidence" value="ECO:0007669"/>
    <property type="project" value="UniProtKB-KW"/>
</dbReference>
<dbReference type="EMBL" id="CDRZ01000246">
    <property type="protein sequence ID" value="CEO89440.1"/>
    <property type="molecule type" value="Genomic_DNA"/>
</dbReference>
<dbReference type="EC" id="6.3.5.-" evidence="10"/>
<keyword evidence="13" id="KW-1185">Reference proteome</keyword>
<feature type="domain" description="Asn/Gln amidotransferase" evidence="11">
    <location>
        <begin position="329"/>
        <end position="476"/>
    </location>
</feature>
<keyword evidence="4 10" id="KW-0547">Nucleotide-binding</keyword>
<dbReference type="GO" id="GO:0050566">
    <property type="term" value="F:asparaginyl-tRNA synthase (glutamine-hydrolyzing) activity"/>
    <property type="evidence" value="ECO:0007669"/>
    <property type="project" value="RHEA"/>
</dbReference>
<keyword evidence="3 10" id="KW-0436">Ligase</keyword>
<keyword evidence="5 10" id="KW-0067">ATP-binding</keyword>
<dbReference type="InterPro" id="IPR014746">
    <property type="entry name" value="Gln_synth/guanido_kin_cat_dom"/>
</dbReference>
<sequence>MAKYEAVIGLEVHVELRTRTKAFCSCPNEFGSEPNANVCPICLAMPGALPVLNKTLLEYGIRTGLALNCKIAHFCKFDRKNYFYPDLPKAYQISQYDFPLCRSGYLDVETEAGVRKVGINRVHMEEDAGKLLHGEGGEDYSLVDLNRGGVPLLEIVTEPDIKTPEEARLFLENLKTILQYLDVSDCKMEEGSLRCDANISLRPAGTDILNTKVEIKNMNSFRAVQRALEGEMERQYVLYESGEAPVQETRGWDESTGSTIVMRSKEEASDYRYFPDPDLVPVVLTRDKVEQIKETLPELPAARKLRFIEEYGLPAYDAGVLTTSRELADYFEECLEGFNDPKQVSNWVMVEFLRLLNTNNMDVQEAKLTPSHLVEMLQLMEKGTISGKIAKTVFEEMFDTGKRALTIVGEKGLLQISDESKLAEIVDQVLAAHPEVVEDYRNGKKKALGFLVGQVMKTTRGKANPQIVNKLFLARIQS</sequence>
<dbReference type="GO" id="GO:0006412">
    <property type="term" value="P:translation"/>
    <property type="evidence" value="ECO:0007669"/>
    <property type="project" value="UniProtKB-UniRule"/>
</dbReference>
<dbReference type="HAMAP" id="MF_00121">
    <property type="entry name" value="GatB"/>
    <property type="match status" value="1"/>
</dbReference>
<dbReference type="InterPro" id="IPR017959">
    <property type="entry name" value="Asn/Gln-tRNA_amidoTrfase_suB/E"/>
</dbReference>
<dbReference type="InterPro" id="IPR004413">
    <property type="entry name" value="GatB"/>
</dbReference>
<dbReference type="AlphaFoldDB" id="A0A0B7MHA0"/>
<evidence type="ECO:0000259" key="11">
    <source>
        <dbReference type="SMART" id="SM00845"/>
    </source>
</evidence>
<evidence type="ECO:0000256" key="10">
    <source>
        <dbReference type="HAMAP-Rule" id="MF_00121"/>
    </source>
</evidence>
<protein>
    <recommendedName>
        <fullName evidence="10">Aspartyl/glutamyl-tRNA(Asn/Gln) amidotransferase subunit B</fullName>
        <shortName evidence="10">Asp/Glu-ADT subunit B</shortName>
        <ecNumber evidence="10">6.3.5.-</ecNumber>
    </recommendedName>
</protein>
<comment type="catalytic activity">
    <reaction evidence="9 10">
        <text>L-glutamyl-tRNA(Gln) + L-glutamine + ATP + H2O = L-glutaminyl-tRNA(Gln) + L-glutamate + ADP + phosphate + H(+)</text>
        <dbReference type="Rhea" id="RHEA:17521"/>
        <dbReference type="Rhea" id="RHEA-COMP:9681"/>
        <dbReference type="Rhea" id="RHEA-COMP:9684"/>
        <dbReference type="ChEBI" id="CHEBI:15377"/>
        <dbReference type="ChEBI" id="CHEBI:15378"/>
        <dbReference type="ChEBI" id="CHEBI:29985"/>
        <dbReference type="ChEBI" id="CHEBI:30616"/>
        <dbReference type="ChEBI" id="CHEBI:43474"/>
        <dbReference type="ChEBI" id="CHEBI:58359"/>
        <dbReference type="ChEBI" id="CHEBI:78520"/>
        <dbReference type="ChEBI" id="CHEBI:78521"/>
        <dbReference type="ChEBI" id="CHEBI:456216"/>
    </reaction>
</comment>
<dbReference type="InterPro" id="IPR042114">
    <property type="entry name" value="GatB_C_1"/>
</dbReference>
<evidence type="ECO:0000256" key="6">
    <source>
        <dbReference type="ARBA" id="ARBA00022917"/>
    </source>
</evidence>
<dbReference type="FunFam" id="1.10.10.410:FF:000001">
    <property type="entry name" value="Aspartyl/glutamyl-tRNA(Asn/Gln) amidotransferase subunit B"/>
    <property type="match status" value="1"/>
</dbReference>
<evidence type="ECO:0000256" key="3">
    <source>
        <dbReference type="ARBA" id="ARBA00022598"/>
    </source>
</evidence>
<evidence type="ECO:0000256" key="5">
    <source>
        <dbReference type="ARBA" id="ARBA00022840"/>
    </source>
</evidence>
<name>A0A0B7MHA0_9FIRM</name>
<evidence type="ECO:0000256" key="2">
    <source>
        <dbReference type="ARBA" id="ARBA00011123"/>
    </source>
</evidence>
<dbReference type="OrthoDB" id="9804078at2"/>
<dbReference type="InterPro" id="IPR003789">
    <property type="entry name" value="Asn/Gln_tRNA_amidoTrase-B-like"/>
</dbReference>
<evidence type="ECO:0000256" key="9">
    <source>
        <dbReference type="ARBA" id="ARBA00047913"/>
    </source>
</evidence>